<dbReference type="AlphaFoldDB" id="A0A7Y3WSW5"/>
<dbReference type="Pfam" id="PF13495">
    <property type="entry name" value="Phage_int_SAM_4"/>
    <property type="match status" value="1"/>
</dbReference>
<dbReference type="InterPro" id="IPR010998">
    <property type="entry name" value="Integrase_recombinase_N"/>
</dbReference>
<evidence type="ECO:0000256" key="2">
    <source>
        <dbReference type="ARBA" id="ARBA00004496"/>
    </source>
</evidence>
<keyword evidence="9" id="KW-0233">DNA recombination</keyword>
<dbReference type="Proteomes" id="UP000531659">
    <property type="component" value="Unassembled WGS sequence"/>
</dbReference>
<dbReference type="GO" id="GO:0015074">
    <property type="term" value="P:DNA integration"/>
    <property type="evidence" value="ECO:0007669"/>
    <property type="project" value="UniProtKB-KW"/>
</dbReference>
<accession>A0A7Y3WSW5</accession>
<name>A0A7Y3WSW5_9CLOT</name>
<evidence type="ECO:0000256" key="8">
    <source>
        <dbReference type="ARBA" id="ARBA00023125"/>
    </source>
</evidence>
<dbReference type="PANTHER" id="PTHR30349">
    <property type="entry name" value="PHAGE INTEGRASE-RELATED"/>
    <property type="match status" value="1"/>
</dbReference>
<organism evidence="14 15">
    <name type="scientific">Clostridium estertheticum</name>
    <dbReference type="NCBI Taxonomy" id="238834"/>
    <lineage>
        <taxon>Bacteria</taxon>
        <taxon>Bacillati</taxon>
        <taxon>Bacillota</taxon>
        <taxon>Clostridia</taxon>
        <taxon>Eubacteriales</taxon>
        <taxon>Clostridiaceae</taxon>
        <taxon>Clostridium</taxon>
    </lineage>
</organism>
<evidence type="ECO:0000256" key="5">
    <source>
        <dbReference type="ARBA" id="ARBA00022618"/>
    </source>
</evidence>
<dbReference type="InterPro" id="IPR050090">
    <property type="entry name" value="Tyrosine_recombinase_XerCD"/>
</dbReference>
<reference evidence="14 15" key="1">
    <citation type="submission" date="2020-05" db="EMBL/GenBank/DDBJ databases">
        <title>Complete genome of Clostridium estertheticum subspecies estertheticum, isolated from Vacuum packed lamb meat from New Zealand imported to Switzerland.</title>
        <authorList>
            <person name="Wambui J."/>
            <person name="Stevens M.J.A."/>
            <person name="Stephan R."/>
        </authorList>
    </citation>
    <scope>NUCLEOTIDE SEQUENCE [LARGE SCALE GENOMIC DNA]</scope>
    <source>
        <strain evidence="14 15">CEST001</strain>
    </source>
</reference>
<dbReference type="EMBL" id="JABEYB010000008">
    <property type="protein sequence ID" value="NNU76546.1"/>
    <property type="molecule type" value="Genomic_DNA"/>
</dbReference>
<dbReference type="GO" id="GO:0003677">
    <property type="term" value="F:DNA binding"/>
    <property type="evidence" value="ECO:0007669"/>
    <property type="project" value="UniProtKB-UniRule"/>
</dbReference>
<dbReference type="PANTHER" id="PTHR30349:SF77">
    <property type="entry name" value="TYROSINE RECOMBINASE XERC"/>
    <property type="match status" value="1"/>
</dbReference>
<evidence type="ECO:0000256" key="9">
    <source>
        <dbReference type="ARBA" id="ARBA00023172"/>
    </source>
</evidence>
<dbReference type="GO" id="GO:0007059">
    <property type="term" value="P:chromosome segregation"/>
    <property type="evidence" value="ECO:0007669"/>
    <property type="project" value="UniProtKB-KW"/>
</dbReference>
<keyword evidence="5" id="KW-0132">Cell division</keyword>
<gene>
    <name evidence="14" type="ORF">HLQ16_11445</name>
</gene>
<evidence type="ECO:0000313" key="14">
    <source>
        <dbReference type="EMBL" id="NNU76546.1"/>
    </source>
</evidence>
<evidence type="ECO:0000256" key="3">
    <source>
        <dbReference type="ARBA" id="ARBA00008857"/>
    </source>
</evidence>
<feature type="domain" description="Tyr recombinase" evidence="12">
    <location>
        <begin position="149"/>
        <end position="323"/>
    </location>
</feature>
<dbReference type="SUPFAM" id="SSF56349">
    <property type="entry name" value="DNA breaking-rejoining enzymes"/>
    <property type="match status" value="1"/>
</dbReference>
<keyword evidence="8 11" id="KW-0238">DNA-binding</keyword>
<evidence type="ECO:0000256" key="1">
    <source>
        <dbReference type="ARBA" id="ARBA00003283"/>
    </source>
</evidence>
<sequence length="327" mass="38142">MDSKGNLIKKIYEEIIIKQIDSHVSMEKLTEILKNYYVHEFAGNPELYEIETNIDNFLKEKALTVGKMTVNSYRHQLNILKNYTNKKVNDITKNDIIDFLQYRKENHKVKKSTIALDRSVLLVFFDWLEDKKLVVENPMNEIAADKEEGILVTLDIEELSLIRNNCSTLREKAIVEMLYSTGCKLNEMVTATLDDIDWDNKRINIKSDEKKRFVFFSEEAMNSYKIYLGERDDDSKALFVTERKPYRGIGARTIEREINRISKRTGIDKQISPNILRNTFTKIMLKNGCPNQILQEFLGNEGYNTSIEALSKIRCEDPKAAYAKYLY</sequence>
<evidence type="ECO:0000259" key="13">
    <source>
        <dbReference type="PROSITE" id="PS51900"/>
    </source>
</evidence>
<dbReference type="InterPro" id="IPR044068">
    <property type="entry name" value="CB"/>
</dbReference>
<evidence type="ECO:0000256" key="11">
    <source>
        <dbReference type="PROSITE-ProRule" id="PRU01248"/>
    </source>
</evidence>
<keyword evidence="6" id="KW-0159">Chromosome partition</keyword>
<comment type="subcellular location">
    <subcellularLocation>
        <location evidence="2">Cytoplasm</location>
    </subcellularLocation>
</comment>
<evidence type="ECO:0000256" key="6">
    <source>
        <dbReference type="ARBA" id="ARBA00022829"/>
    </source>
</evidence>
<dbReference type="PROSITE" id="PS51900">
    <property type="entry name" value="CB"/>
    <property type="match status" value="1"/>
</dbReference>
<protein>
    <submittedName>
        <fullName evidence="14">Tyrosine-type recombinase/integrase</fullName>
    </submittedName>
</protein>
<feature type="domain" description="Core-binding (CB)" evidence="13">
    <location>
        <begin position="48"/>
        <end position="129"/>
    </location>
</feature>
<dbReference type="GO" id="GO:0006310">
    <property type="term" value="P:DNA recombination"/>
    <property type="evidence" value="ECO:0007669"/>
    <property type="project" value="UniProtKB-KW"/>
</dbReference>
<dbReference type="RefSeq" id="WP_171297218.1">
    <property type="nucleotide sequence ID" value="NZ_CP087102.1"/>
</dbReference>
<keyword evidence="7" id="KW-0229">DNA integration</keyword>
<dbReference type="GO" id="GO:0051301">
    <property type="term" value="P:cell division"/>
    <property type="evidence" value="ECO:0007669"/>
    <property type="project" value="UniProtKB-KW"/>
</dbReference>
<evidence type="ECO:0000259" key="12">
    <source>
        <dbReference type="PROSITE" id="PS51898"/>
    </source>
</evidence>
<dbReference type="PROSITE" id="PS51898">
    <property type="entry name" value="TYR_RECOMBINASE"/>
    <property type="match status" value="1"/>
</dbReference>
<dbReference type="GO" id="GO:0005737">
    <property type="term" value="C:cytoplasm"/>
    <property type="evidence" value="ECO:0007669"/>
    <property type="project" value="UniProtKB-SubCell"/>
</dbReference>
<dbReference type="InterPro" id="IPR011010">
    <property type="entry name" value="DNA_brk_join_enz"/>
</dbReference>
<dbReference type="Pfam" id="PF00589">
    <property type="entry name" value="Phage_integrase"/>
    <property type="match status" value="1"/>
</dbReference>
<comment type="function">
    <text evidence="1">Site-specific tyrosine recombinase, which acts by catalyzing the cutting and rejoining of the recombining DNA molecules.</text>
</comment>
<keyword evidence="4" id="KW-0963">Cytoplasm</keyword>
<comment type="similarity">
    <text evidence="3">Belongs to the 'phage' integrase family.</text>
</comment>
<proteinExistence type="inferred from homology"/>
<keyword evidence="10" id="KW-0131">Cell cycle</keyword>
<dbReference type="Gene3D" id="1.10.150.130">
    <property type="match status" value="1"/>
</dbReference>
<dbReference type="InterPro" id="IPR013762">
    <property type="entry name" value="Integrase-like_cat_sf"/>
</dbReference>
<evidence type="ECO:0000256" key="10">
    <source>
        <dbReference type="ARBA" id="ARBA00023306"/>
    </source>
</evidence>
<dbReference type="Gene3D" id="1.10.443.10">
    <property type="entry name" value="Intergrase catalytic core"/>
    <property type="match status" value="1"/>
</dbReference>
<dbReference type="InterPro" id="IPR002104">
    <property type="entry name" value="Integrase_catalytic"/>
</dbReference>
<evidence type="ECO:0000256" key="4">
    <source>
        <dbReference type="ARBA" id="ARBA00022490"/>
    </source>
</evidence>
<evidence type="ECO:0000256" key="7">
    <source>
        <dbReference type="ARBA" id="ARBA00022908"/>
    </source>
</evidence>
<evidence type="ECO:0000313" key="15">
    <source>
        <dbReference type="Proteomes" id="UP000531659"/>
    </source>
</evidence>
<comment type="caution">
    <text evidence="14">The sequence shown here is derived from an EMBL/GenBank/DDBJ whole genome shotgun (WGS) entry which is preliminary data.</text>
</comment>
<dbReference type="InterPro" id="IPR004107">
    <property type="entry name" value="Integrase_SAM-like_N"/>
</dbReference>